<feature type="compositionally biased region" description="Basic and acidic residues" evidence="1">
    <location>
        <begin position="138"/>
        <end position="154"/>
    </location>
</feature>
<gene>
    <name evidence="2" type="ORF">MM171B00346_0035</name>
</gene>
<protein>
    <submittedName>
        <fullName evidence="2">Uncharacterized protein</fullName>
    </submittedName>
</protein>
<dbReference type="AlphaFoldDB" id="A0A6M3MF99"/>
<evidence type="ECO:0000313" key="2">
    <source>
        <dbReference type="EMBL" id="QJB04323.1"/>
    </source>
</evidence>
<feature type="region of interest" description="Disordered" evidence="1">
    <location>
        <begin position="138"/>
        <end position="159"/>
    </location>
</feature>
<name>A0A6M3MF99_9ZZZZ</name>
<reference evidence="2" key="1">
    <citation type="submission" date="2020-03" db="EMBL/GenBank/DDBJ databases">
        <title>The deep terrestrial virosphere.</title>
        <authorList>
            <person name="Holmfeldt K."/>
            <person name="Nilsson E."/>
            <person name="Simone D."/>
            <person name="Lopez-Fernandez M."/>
            <person name="Wu X."/>
            <person name="de Brujin I."/>
            <person name="Lundin D."/>
            <person name="Andersson A."/>
            <person name="Bertilsson S."/>
            <person name="Dopson M."/>
        </authorList>
    </citation>
    <scope>NUCLEOTIDE SEQUENCE</scope>
    <source>
        <strain evidence="2">MM171B00346</strain>
    </source>
</reference>
<evidence type="ECO:0000256" key="1">
    <source>
        <dbReference type="SAM" id="MobiDB-lite"/>
    </source>
</evidence>
<sequence length="302" mass="34312">MAIDKSDSDLPVVVDQPLLIVSPENAKAAMQAYQELCSAVLIPWDRRKVENGVIVQESDYQRIPVRHQEGGRWITEYKDFPKKSAWRKLGKFYKISDEIVGEPKRVDREDGSFVYHYTVKAIAPDGQYTFGIGSCDSKEIPDERRREHDTESKAHTRAKNRAISDLIGFGQVSAEEVTGEPKFVESQQTEAKPSEEKPRAKVGPPPRRTTPKPAAGEPKPEEEPPQGPPRSVEDVIERIAAFLPGHSELVVVSDRGEYYRVGRLKMLDKEIENHLDFLVTNMGGEWNNEYNEWRIEKEAEGR</sequence>
<dbReference type="PANTHER" id="PTHR37731">
    <property type="entry name" value="PEPTIDE TRANSPORTER FAMILY PROTEIN"/>
    <property type="match status" value="1"/>
</dbReference>
<accession>A0A6M3MF99</accession>
<proteinExistence type="predicted"/>
<dbReference type="EMBL" id="MT143879">
    <property type="protein sequence ID" value="QJB04323.1"/>
    <property type="molecule type" value="Genomic_DNA"/>
</dbReference>
<dbReference type="PANTHER" id="PTHR37731:SF1">
    <property type="entry name" value="PEPTIDE TRANSPORTER FAMILY PROTEIN"/>
    <property type="match status" value="1"/>
</dbReference>
<feature type="region of interest" description="Disordered" evidence="1">
    <location>
        <begin position="177"/>
        <end position="231"/>
    </location>
</feature>
<organism evidence="2">
    <name type="scientific">viral metagenome</name>
    <dbReference type="NCBI Taxonomy" id="1070528"/>
    <lineage>
        <taxon>unclassified sequences</taxon>
        <taxon>metagenomes</taxon>
        <taxon>organismal metagenomes</taxon>
    </lineage>
</organism>